<keyword evidence="4" id="KW-1185">Reference proteome</keyword>
<feature type="transmembrane region" description="Helical" evidence="1">
    <location>
        <begin position="317"/>
        <end position="338"/>
    </location>
</feature>
<name>A0A542XCZ5_9MICO</name>
<gene>
    <name evidence="3" type="ORF">FB554_1874</name>
</gene>
<feature type="transmembrane region" description="Helical" evidence="1">
    <location>
        <begin position="113"/>
        <end position="131"/>
    </location>
</feature>
<dbReference type="PANTHER" id="PTHR30590:SF3">
    <property type="entry name" value="HYPOTHETICAL MEMBRANE SPANNING PROTEIN"/>
    <property type="match status" value="1"/>
</dbReference>
<dbReference type="OrthoDB" id="4966979at2"/>
<feature type="transmembrane region" description="Helical" evidence="1">
    <location>
        <begin position="258"/>
        <end position="277"/>
    </location>
</feature>
<reference evidence="3 4" key="1">
    <citation type="submission" date="2019-06" db="EMBL/GenBank/DDBJ databases">
        <title>Sequencing the genomes of 1000 actinobacteria strains.</title>
        <authorList>
            <person name="Klenk H.-P."/>
        </authorList>
    </citation>
    <scope>NUCLEOTIDE SEQUENCE [LARGE SCALE GENOMIC DNA]</scope>
    <source>
        <strain evidence="3 4">DSM 24617</strain>
    </source>
</reference>
<feature type="transmembrane region" description="Helical" evidence="1">
    <location>
        <begin position="217"/>
        <end position="238"/>
    </location>
</feature>
<organism evidence="3 4">
    <name type="scientific">Barrientosiimonas humi</name>
    <dbReference type="NCBI Taxonomy" id="999931"/>
    <lineage>
        <taxon>Bacteria</taxon>
        <taxon>Bacillati</taxon>
        <taxon>Actinomycetota</taxon>
        <taxon>Actinomycetes</taxon>
        <taxon>Micrococcales</taxon>
        <taxon>Dermacoccaceae</taxon>
        <taxon>Barrientosiimonas</taxon>
    </lineage>
</organism>
<dbReference type="InterPro" id="IPR052529">
    <property type="entry name" value="Bact_Transport_Assoc"/>
</dbReference>
<feature type="domain" description="DUF418" evidence="2">
    <location>
        <begin position="228"/>
        <end position="353"/>
    </location>
</feature>
<keyword evidence="1" id="KW-0472">Membrane</keyword>
<keyword evidence="1" id="KW-0812">Transmembrane</keyword>
<evidence type="ECO:0000259" key="2">
    <source>
        <dbReference type="Pfam" id="PF04235"/>
    </source>
</evidence>
<dbReference type="EMBL" id="VFOK01000001">
    <property type="protein sequence ID" value="TQL33723.1"/>
    <property type="molecule type" value="Genomic_DNA"/>
</dbReference>
<feature type="transmembrane region" description="Helical" evidence="1">
    <location>
        <begin position="136"/>
        <end position="157"/>
    </location>
</feature>
<proteinExistence type="predicted"/>
<feature type="transmembrane region" description="Helical" evidence="1">
    <location>
        <begin position="59"/>
        <end position="77"/>
    </location>
</feature>
<dbReference type="PANTHER" id="PTHR30590">
    <property type="entry name" value="INNER MEMBRANE PROTEIN"/>
    <property type="match status" value="1"/>
</dbReference>
<evidence type="ECO:0000313" key="4">
    <source>
        <dbReference type="Proteomes" id="UP000318336"/>
    </source>
</evidence>
<feature type="transmembrane region" description="Helical" evidence="1">
    <location>
        <begin position="89"/>
        <end position="107"/>
    </location>
</feature>
<accession>A0A542XCZ5</accession>
<feature type="transmembrane region" description="Helical" evidence="1">
    <location>
        <begin position="289"/>
        <end position="311"/>
    </location>
</feature>
<dbReference type="AlphaFoldDB" id="A0A542XCZ5"/>
<evidence type="ECO:0000256" key="1">
    <source>
        <dbReference type="SAM" id="Phobius"/>
    </source>
</evidence>
<dbReference type="RefSeq" id="WP_142005702.1">
    <property type="nucleotide sequence ID" value="NZ_CAJTBP010000001.1"/>
</dbReference>
<feature type="transmembrane region" description="Helical" evidence="1">
    <location>
        <begin position="21"/>
        <end position="39"/>
    </location>
</feature>
<sequence>MARSTEPTPSTRAQRQSGTGRLLAIDAARGLAMVGMVIVNVGPTRTEGVLGRLYLAPYGRASILFVLIAGLGMSFFLRSRRDDARRWPVLLWRAGLLFFGGLALQLLTPQIGVILPTYGLLFALALALQYVPRSALLWLTLVWAVAGPVVIVMHTSAGAAVRHLTEPVALTDPVGQVVHSSLVSGPYPLLSWAVPFMVGMWVAGLELSRRPTQHAMILWGGVAAVGGLAVSLVTPGLLGASAEEGYLKLLTGAAHGQMPLWLISSVGGAILVLGLLLRFWDRIATLARPLVYAGQLALTCYVGHYLVLAATGKAETLAGGMVLSAVIVVGLLVFSWVWRSRYAIGPLERVVRASWLRPVGGATRPVAP</sequence>
<feature type="transmembrane region" description="Helical" evidence="1">
    <location>
        <begin position="187"/>
        <end position="205"/>
    </location>
</feature>
<evidence type="ECO:0000313" key="3">
    <source>
        <dbReference type="EMBL" id="TQL33723.1"/>
    </source>
</evidence>
<protein>
    <submittedName>
        <fullName evidence="3">Putative membrane protein YeiB</fullName>
    </submittedName>
</protein>
<dbReference type="Pfam" id="PF04235">
    <property type="entry name" value="DUF418"/>
    <property type="match status" value="1"/>
</dbReference>
<comment type="caution">
    <text evidence="3">The sequence shown here is derived from an EMBL/GenBank/DDBJ whole genome shotgun (WGS) entry which is preliminary data.</text>
</comment>
<keyword evidence="1" id="KW-1133">Transmembrane helix</keyword>
<dbReference type="InterPro" id="IPR007349">
    <property type="entry name" value="DUF418"/>
</dbReference>
<dbReference type="Proteomes" id="UP000318336">
    <property type="component" value="Unassembled WGS sequence"/>
</dbReference>